<keyword evidence="7" id="KW-1185">Reference proteome</keyword>
<dbReference type="AlphaFoldDB" id="A0AAE8SMI1"/>
<dbReference type="SUPFAM" id="SSF55486">
    <property type="entry name" value="Metalloproteases ('zincins'), catalytic domain"/>
    <property type="match status" value="1"/>
</dbReference>
<dbReference type="GO" id="GO:0006508">
    <property type="term" value="P:proteolysis"/>
    <property type="evidence" value="ECO:0007669"/>
    <property type="project" value="UniProtKB-KW"/>
</dbReference>
<reference evidence="6" key="1">
    <citation type="submission" date="2018-03" db="EMBL/GenBank/DDBJ databases">
        <authorList>
            <person name="Guldener U."/>
        </authorList>
    </citation>
    <scope>NUCLEOTIDE SEQUENCE</scope>
</reference>
<dbReference type="Proteomes" id="UP001187734">
    <property type="component" value="Unassembled WGS sequence"/>
</dbReference>
<organism evidence="6 7">
    <name type="scientific">Fusarium torulosum</name>
    <dbReference type="NCBI Taxonomy" id="33205"/>
    <lineage>
        <taxon>Eukaryota</taxon>
        <taxon>Fungi</taxon>
        <taxon>Dikarya</taxon>
        <taxon>Ascomycota</taxon>
        <taxon>Pezizomycotina</taxon>
        <taxon>Sordariomycetes</taxon>
        <taxon>Hypocreomycetidae</taxon>
        <taxon>Hypocreales</taxon>
        <taxon>Nectriaceae</taxon>
        <taxon>Fusarium</taxon>
    </lineage>
</organism>
<evidence type="ECO:0000256" key="1">
    <source>
        <dbReference type="ARBA" id="ARBA00022670"/>
    </source>
</evidence>
<comment type="caution">
    <text evidence="6">The sequence shown here is derived from an EMBL/GenBank/DDBJ whole genome shotgun (WGS) entry which is preliminary data.</text>
</comment>
<evidence type="ECO:0000256" key="2">
    <source>
        <dbReference type="ARBA" id="ARBA00022801"/>
    </source>
</evidence>
<evidence type="ECO:0000259" key="5">
    <source>
        <dbReference type="Pfam" id="PF02868"/>
    </source>
</evidence>
<evidence type="ECO:0000256" key="4">
    <source>
        <dbReference type="ARBA" id="ARBA00023049"/>
    </source>
</evidence>
<dbReference type="GO" id="GO:0004222">
    <property type="term" value="F:metalloendopeptidase activity"/>
    <property type="evidence" value="ECO:0007669"/>
    <property type="project" value="InterPro"/>
</dbReference>
<sequence>MTFSMHVSCALSKLGPSEVINISLPSAKSAKTKAHRIIDNNSASSWCSSIPHNFLVAPVNNNSLDRELRENISKTSDEGDDLLSRTENSEKIDLIEVPQLIDSETRGQVDLTRIIYMAGGETILPGHITHSGSGEHLDRERFFSKYSGDPQIGRKLWIASGGSIASNNSRYDPRISLDITLLEALTFKKLPRYVRSFSDPESTMPPRPMHYNDYQANLSYDNGGVRSNSGIINYAFYMAALGAGGPPLKSVYRV</sequence>
<keyword evidence="2" id="KW-0378">Hydrolase</keyword>
<dbReference type="Pfam" id="PF02868">
    <property type="entry name" value="Peptidase_M4_C"/>
    <property type="match status" value="1"/>
</dbReference>
<evidence type="ECO:0000313" key="6">
    <source>
        <dbReference type="EMBL" id="SPJ84131.1"/>
    </source>
</evidence>
<dbReference type="Gene3D" id="1.10.390.10">
    <property type="entry name" value="Neutral Protease Domain 2"/>
    <property type="match status" value="1"/>
</dbReference>
<keyword evidence="1" id="KW-0645">Protease</keyword>
<protein>
    <recommendedName>
        <fullName evidence="5">Peptidase M4 C-terminal domain-containing protein</fullName>
    </recommendedName>
</protein>
<name>A0AAE8SMI1_9HYPO</name>
<evidence type="ECO:0000313" key="7">
    <source>
        <dbReference type="Proteomes" id="UP001187734"/>
    </source>
</evidence>
<keyword evidence="4" id="KW-0482">Metalloprotease</keyword>
<evidence type="ECO:0000256" key="3">
    <source>
        <dbReference type="ARBA" id="ARBA00022833"/>
    </source>
</evidence>
<accession>A0AAE8SMI1</accession>
<gene>
    <name evidence="6" type="ORF">FTOL_10648</name>
</gene>
<feature type="domain" description="Peptidase M4 C-terminal" evidence="5">
    <location>
        <begin position="192"/>
        <end position="242"/>
    </location>
</feature>
<dbReference type="EMBL" id="ONZP01000429">
    <property type="protein sequence ID" value="SPJ84131.1"/>
    <property type="molecule type" value="Genomic_DNA"/>
</dbReference>
<proteinExistence type="predicted"/>
<dbReference type="InterPro" id="IPR027268">
    <property type="entry name" value="Peptidase_M4/M1_CTD_sf"/>
</dbReference>
<keyword evidence="3" id="KW-0862">Zinc</keyword>
<dbReference type="InterPro" id="IPR001570">
    <property type="entry name" value="Peptidase_M4_C_domain"/>
</dbReference>